<evidence type="ECO:0000256" key="9">
    <source>
        <dbReference type="SAM" id="Phobius"/>
    </source>
</evidence>
<dbReference type="GO" id="GO:0005524">
    <property type="term" value="F:ATP binding"/>
    <property type="evidence" value="ECO:0007669"/>
    <property type="project" value="UniProtKB-KW"/>
</dbReference>
<dbReference type="SMART" id="SM00382">
    <property type="entry name" value="AAA"/>
    <property type="match status" value="1"/>
</dbReference>
<keyword evidence="5" id="KW-0547">Nucleotide-binding</keyword>
<organism evidence="12 13">
    <name type="scientific">Candidatus Pullichristensenella stercorigallinarum</name>
    <dbReference type="NCBI Taxonomy" id="2840909"/>
    <lineage>
        <taxon>Bacteria</taxon>
        <taxon>Bacillati</taxon>
        <taxon>Bacillota</taxon>
        <taxon>Clostridia</taxon>
        <taxon>Candidatus Pullichristensenella</taxon>
    </lineage>
</organism>
<evidence type="ECO:0000256" key="4">
    <source>
        <dbReference type="ARBA" id="ARBA00022692"/>
    </source>
</evidence>
<dbReference type="GO" id="GO:0005886">
    <property type="term" value="C:plasma membrane"/>
    <property type="evidence" value="ECO:0007669"/>
    <property type="project" value="UniProtKB-SubCell"/>
</dbReference>
<keyword evidence="6 12" id="KW-0067">ATP-binding</keyword>
<keyword evidence="3" id="KW-1003">Cell membrane</keyword>
<gene>
    <name evidence="12" type="ORF">IAA52_03010</name>
</gene>
<feature type="transmembrane region" description="Helical" evidence="9">
    <location>
        <begin position="278"/>
        <end position="297"/>
    </location>
</feature>
<dbReference type="SUPFAM" id="SSF52540">
    <property type="entry name" value="P-loop containing nucleoside triphosphate hydrolases"/>
    <property type="match status" value="1"/>
</dbReference>
<evidence type="ECO:0000256" key="1">
    <source>
        <dbReference type="ARBA" id="ARBA00004651"/>
    </source>
</evidence>
<accession>A0A9D1CWA3</accession>
<dbReference type="InterPro" id="IPR039421">
    <property type="entry name" value="Type_1_exporter"/>
</dbReference>
<evidence type="ECO:0000259" key="11">
    <source>
        <dbReference type="PROSITE" id="PS50929"/>
    </source>
</evidence>
<dbReference type="PANTHER" id="PTHR43394:SF1">
    <property type="entry name" value="ATP-BINDING CASSETTE SUB-FAMILY B MEMBER 10, MITOCHONDRIAL"/>
    <property type="match status" value="1"/>
</dbReference>
<dbReference type="Pfam" id="PF00005">
    <property type="entry name" value="ABC_tran"/>
    <property type="match status" value="1"/>
</dbReference>
<evidence type="ECO:0000256" key="7">
    <source>
        <dbReference type="ARBA" id="ARBA00022989"/>
    </source>
</evidence>
<evidence type="ECO:0000256" key="5">
    <source>
        <dbReference type="ARBA" id="ARBA00022741"/>
    </source>
</evidence>
<dbReference type="InterPro" id="IPR017871">
    <property type="entry name" value="ABC_transporter-like_CS"/>
</dbReference>
<dbReference type="PANTHER" id="PTHR43394">
    <property type="entry name" value="ATP-DEPENDENT PERMEASE MDL1, MITOCHONDRIAL"/>
    <property type="match status" value="1"/>
</dbReference>
<keyword evidence="7 9" id="KW-1133">Transmembrane helix</keyword>
<proteinExistence type="predicted"/>
<dbReference type="InterPro" id="IPR027417">
    <property type="entry name" value="P-loop_NTPase"/>
</dbReference>
<reference evidence="12" key="2">
    <citation type="journal article" date="2021" name="PeerJ">
        <title>Extensive microbial diversity within the chicken gut microbiome revealed by metagenomics and culture.</title>
        <authorList>
            <person name="Gilroy R."/>
            <person name="Ravi A."/>
            <person name="Getino M."/>
            <person name="Pursley I."/>
            <person name="Horton D.L."/>
            <person name="Alikhan N.F."/>
            <person name="Baker D."/>
            <person name="Gharbi K."/>
            <person name="Hall N."/>
            <person name="Watson M."/>
            <person name="Adriaenssens E.M."/>
            <person name="Foster-Nyarko E."/>
            <person name="Jarju S."/>
            <person name="Secka A."/>
            <person name="Antonio M."/>
            <person name="Oren A."/>
            <person name="Chaudhuri R.R."/>
            <person name="La Ragione R."/>
            <person name="Hildebrand F."/>
            <person name="Pallen M.J."/>
        </authorList>
    </citation>
    <scope>NUCLEOTIDE SEQUENCE</scope>
    <source>
        <strain evidence="12">ChiSjej6B24-2974</strain>
    </source>
</reference>
<name>A0A9D1CWA3_9FIRM</name>
<protein>
    <submittedName>
        <fullName evidence="12">ABC transporter ATP-binding protein</fullName>
    </submittedName>
</protein>
<feature type="domain" description="ABC transporter" evidence="10">
    <location>
        <begin position="333"/>
        <end position="568"/>
    </location>
</feature>
<keyword evidence="4 9" id="KW-0812">Transmembrane</keyword>
<reference evidence="12" key="1">
    <citation type="submission" date="2020-10" db="EMBL/GenBank/DDBJ databases">
        <authorList>
            <person name="Gilroy R."/>
        </authorList>
    </citation>
    <scope>NUCLEOTIDE SEQUENCE</scope>
    <source>
        <strain evidence="12">ChiSjej6B24-2974</strain>
    </source>
</reference>
<comment type="caution">
    <text evidence="12">The sequence shown here is derived from an EMBL/GenBank/DDBJ whole genome shotgun (WGS) entry which is preliminary data.</text>
</comment>
<dbReference type="GO" id="GO:0016887">
    <property type="term" value="F:ATP hydrolysis activity"/>
    <property type="evidence" value="ECO:0007669"/>
    <property type="project" value="InterPro"/>
</dbReference>
<feature type="transmembrane region" description="Helical" evidence="9">
    <location>
        <begin position="237"/>
        <end position="258"/>
    </location>
</feature>
<keyword evidence="2" id="KW-0813">Transport</keyword>
<keyword evidence="8 9" id="KW-0472">Membrane</keyword>
<feature type="transmembrane region" description="Helical" evidence="9">
    <location>
        <begin position="133"/>
        <end position="151"/>
    </location>
</feature>
<dbReference type="InterPro" id="IPR003439">
    <property type="entry name" value="ABC_transporter-like_ATP-bd"/>
</dbReference>
<evidence type="ECO:0000256" key="6">
    <source>
        <dbReference type="ARBA" id="ARBA00022840"/>
    </source>
</evidence>
<evidence type="ECO:0000259" key="10">
    <source>
        <dbReference type="PROSITE" id="PS50893"/>
    </source>
</evidence>
<dbReference type="Pfam" id="PF00664">
    <property type="entry name" value="ABC_membrane"/>
    <property type="match status" value="1"/>
</dbReference>
<dbReference type="PROSITE" id="PS50893">
    <property type="entry name" value="ABC_TRANSPORTER_2"/>
    <property type="match status" value="1"/>
</dbReference>
<dbReference type="InterPro" id="IPR011527">
    <property type="entry name" value="ABC1_TM_dom"/>
</dbReference>
<evidence type="ECO:0000256" key="3">
    <source>
        <dbReference type="ARBA" id="ARBA00022475"/>
    </source>
</evidence>
<dbReference type="AlphaFoldDB" id="A0A9D1CWA3"/>
<dbReference type="SUPFAM" id="SSF90123">
    <property type="entry name" value="ABC transporter transmembrane region"/>
    <property type="match status" value="1"/>
</dbReference>
<dbReference type="FunFam" id="3.40.50.300:FF:000854">
    <property type="entry name" value="Multidrug ABC transporter ATP-binding protein"/>
    <property type="match status" value="1"/>
</dbReference>
<dbReference type="Proteomes" id="UP000824260">
    <property type="component" value="Unassembled WGS sequence"/>
</dbReference>
<feature type="transmembrane region" description="Helical" evidence="9">
    <location>
        <begin position="56"/>
        <end position="77"/>
    </location>
</feature>
<sequence length="578" mass="61943">MKKLLVYLKDYKVESIVGPLFKLLEACFELIVPLLVAEVINTAIPAGDAAAVRRTALIMVLLGVLGLVCSITAQYFAAKAAVGFGAAVRAALFRHVNTLSHAEMDRLGSSGLITRLTADVDQAQAGVNLVLRLLLRSPFVVLGSIIMAFIISPKLTVIFLVATPLIGLVIYLVISRSLRLYKRIQEGIDHLSLLTRENLSGARVIRAFSRQREEAGRFAGTADTLVRLQTFAGRISAALNPATMVIVNLAVVLIIWFGGKSVDAGEVGQGDVVALVNYLTQILIALVALANLIVNFTRGTASAARIQEVLEVQPTVKDGAESGPAPVKGAPRVAFENVCFAYGGAAENVLSDVSLQAGAGETIGVIGGTGAGKSALVNLIPRFYDATAGRVLIDGVDVREYPLDKLRARIGVVPQQAVLFRGTIRENMRWGRADATDEEIWRALAIAQAKDFVEEREGGLDAMIEQGGRNLSGGQRQRLTIARALVRGPQILILDDSASALDFATDARLRAAIRRETGGMTVFIVSQRASTIRRADKIVVLDDGRVAGVGRHDELFETCPVYREICLSQLSESEVKGA</sequence>
<dbReference type="GO" id="GO:0015421">
    <property type="term" value="F:ABC-type oligopeptide transporter activity"/>
    <property type="evidence" value="ECO:0007669"/>
    <property type="project" value="TreeGrafter"/>
</dbReference>
<dbReference type="PROSITE" id="PS50929">
    <property type="entry name" value="ABC_TM1F"/>
    <property type="match status" value="1"/>
</dbReference>
<dbReference type="Gene3D" id="1.20.1560.10">
    <property type="entry name" value="ABC transporter type 1, transmembrane domain"/>
    <property type="match status" value="1"/>
</dbReference>
<dbReference type="InterPro" id="IPR036640">
    <property type="entry name" value="ABC1_TM_sf"/>
</dbReference>
<evidence type="ECO:0000256" key="8">
    <source>
        <dbReference type="ARBA" id="ARBA00023136"/>
    </source>
</evidence>
<evidence type="ECO:0000256" key="2">
    <source>
        <dbReference type="ARBA" id="ARBA00022448"/>
    </source>
</evidence>
<dbReference type="Gene3D" id="3.40.50.300">
    <property type="entry name" value="P-loop containing nucleotide triphosphate hydrolases"/>
    <property type="match status" value="1"/>
</dbReference>
<evidence type="ECO:0000313" key="13">
    <source>
        <dbReference type="Proteomes" id="UP000824260"/>
    </source>
</evidence>
<feature type="domain" description="ABC transmembrane type-1" evidence="11">
    <location>
        <begin position="16"/>
        <end position="298"/>
    </location>
</feature>
<dbReference type="InterPro" id="IPR003593">
    <property type="entry name" value="AAA+_ATPase"/>
</dbReference>
<feature type="transmembrane region" description="Helical" evidence="9">
    <location>
        <begin position="157"/>
        <end position="174"/>
    </location>
</feature>
<dbReference type="PROSITE" id="PS00211">
    <property type="entry name" value="ABC_TRANSPORTER_1"/>
    <property type="match status" value="1"/>
</dbReference>
<evidence type="ECO:0000313" key="12">
    <source>
        <dbReference type="EMBL" id="HIQ82054.1"/>
    </source>
</evidence>
<comment type="subcellular location">
    <subcellularLocation>
        <location evidence="1">Cell membrane</location>
        <topology evidence="1">Multi-pass membrane protein</topology>
    </subcellularLocation>
</comment>
<dbReference type="CDD" id="cd18548">
    <property type="entry name" value="ABC_6TM_Tm287_like"/>
    <property type="match status" value="1"/>
</dbReference>
<dbReference type="EMBL" id="DVFZ01000033">
    <property type="protein sequence ID" value="HIQ82054.1"/>
    <property type="molecule type" value="Genomic_DNA"/>
</dbReference>